<dbReference type="Proteomes" id="UP000466794">
    <property type="component" value="Unassembled WGS sequence"/>
</dbReference>
<dbReference type="NCBIfam" id="NF041635">
    <property type="entry name" value="STM3941_fam"/>
    <property type="match status" value="1"/>
</dbReference>
<keyword evidence="1" id="KW-0812">Transmembrane</keyword>
<protein>
    <recommendedName>
        <fullName evidence="4">PH domain-containing protein</fullName>
    </recommendedName>
</protein>
<evidence type="ECO:0000313" key="2">
    <source>
        <dbReference type="EMBL" id="MVU77621.1"/>
    </source>
</evidence>
<name>A0A7K1UTM0_9NOCA</name>
<feature type="transmembrane region" description="Helical" evidence="1">
    <location>
        <begin position="15"/>
        <end position="36"/>
    </location>
</feature>
<evidence type="ECO:0008006" key="4">
    <source>
        <dbReference type="Google" id="ProtNLM"/>
    </source>
</evidence>
<accession>A0A7K1UTM0</accession>
<sequence>MFVLIGLRMALTGEASAIFVGALAVFFFAAVGVIMVKQLFRRTPELIITDSGFTHRRLGAIDWSEVEGVGIAHIGGHPFVDVLLRDPAAYLARASRRTRLLGRTNHGFGYSPAVFSTQTLPVSANEVLAAMRRHSPTLELRSGSTG</sequence>
<proteinExistence type="predicted"/>
<keyword evidence="1" id="KW-1133">Transmembrane helix</keyword>
<gene>
    <name evidence="2" type="ORF">GPX89_10260</name>
</gene>
<evidence type="ECO:0000313" key="3">
    <source>
        <dbReference type="Proteomes" id="UP000466794"/>
    </source>
</evidence>
<keyword evidence="3" id="KW-1185">Reference proteome</keyword>
<organism evidence="2 3">
    <name type="scientific">Nocardia terrae</name>
    <dbReference type="NCBI Taxonomy" id="2675851"/>
    <lineage>
        <taxon>Bacteria</taxon>
        <taxon>Bacillati</taxon>
        <taxon>Actinomycetota</taxon>
        <taxon>Actinomycetes</taxon>
        <taxon>Mycobacteriales</taxon>
        <taxon>Nocardiaceae</taxon>
        <taxon>Nocardia</taxon>
    </lineage>
</organism>
<dbReference type="AlphaFoldDB" id="A0A7K1UTM0"/>
<comment type="caution">
    <text evidence="2">The sequence shown here is derived from an EMBL/GenBank/DDBJ whole genome shotgun (WGS) entry which is preliminary data.</text>
</comment>
<dbReference type="InterPro" id="IPR048136">
    <property type="entry name" value="STM3941-like"/>
</dbReference>
<evidence type="ECO:0000256" key="1">
    <source>
        <dbReference type="SAM" id="Phobius"/>
    </source>
</evidence>
<reference evidence="2 3" key="1">
    <citation type="submission" date="2019-12" db="EMBL/GenBank/DDBJ databases">
        <title>Nocardia sp. nov. ET3-3 isolated from soil.</title>
        <authorList>
            <person name="Kanchanasin P."/>
            <person name="Tanasupawat S."/>
            <person name="Yuki M."/>
            <person name="Kudo T."/>
        </authorList>
    </citation>
    <scope>NUCLEOTIDE SEQUENCE [LARGE SCALE GENOMIC DNA]</scope>
    <source>
        <strain evidence="2 3">ET3-3</strain>
    </source>
</reference>
<dbReference type="EMBL" id="WRPP01000002">
    <property type="protein sequence ID" value="MVU77621.1"/>
    <property type="molecule type" value="Genomic_DNA"/>
</dbReference>
<keyword evidence="1" id="KW-0472">Membrane</keyword>